<dbReference type="SMART" id="SM01318">
    <property type="entry name" value="SVWC"/>
    <property type="match status" value="1"/>
</dbReference>
<evidence type="ECO:0000256" key="1">
    <source>
        <dbReference type="ARBA" id="ARBA00004613"/>
    </source>
</evidence>
<evidence type="ECO:0000256" key="2">
    <source>
        <dbReference type="ARBA" id="ARBA00022525"/>
    </source>
</evidence>
<evidence type="ECO:0000259" key="4">
    <source>
        <dbReference type="SMART" id="SM01318"/>
    </source>
</evidence>
<sequence length="117" mass="13025">MSPLNACLLIPVVVAYLLLLLDNQVCGDANFAILNNKSLPGKCYLETDKGPLIIESEQLVRHPLKCENIFCGRESWALIFTCSPRSVPQGCVVTDYIDSNAAYPECCERDWVCNDIE</sequence>
<evidence type="ECO:0000313" key="5">
    <source>
        <dbReference type="Proteomes" id="UP000515160"/>
    </source>
</evidence>
<dbReference type="InterPro" id="IPR053308">
    <property type="entry name" value="Vago-like"/>
</dbReference>
<feature type="signal peptide" evidence="3">
    <location>
        <begin position="1"/>
        <end position="27"/>
    </location>
</feature>
<accession>A0A9C6SZN3</accession>
<dbReference type="OrthoDB" id="7901229at2759"/>
<reference evidence="6" key="1">
    <citation type="submission" date="2025-08" db="UniProtKB">
        <authorList>
            <consortium name="RefSeq"/>
        </authorList>
    </citation>
    <scope>IDENTIFICATION</scope>
    <source>
        <strain evidence="6">15112-1751.03</strain>
        <tissue evidence="6">Whole Adult</tissue>
    </source>
</reference>
<dbReference type="GO" id="GO:0005576">
    <property type="term" value="C:extracellular region"/>
    <property type="evidence" value="ECO:0007669"/>
    <property type="project" value="UniProtKB-SubCell"/>
</dbReference>
<keyword evidence="5" id="KW-1185">Reference proteome</keyword>
<dbReference type="RefSeq" id="XP_051858813.1">
    <property type="nucleotide sequence ID" value="XM_052002853.1"/>
</dbReference>
<dbReference type="Proteomes" id="UP000515160">
    <property type="component" value="Chromosome 2L"/>
</dbReference>
<keyword evidence="3" id="KW-0732">Signal</keyword>
<dbReference type="PANTHER" id="PTHR39957">
    <property type="entry name" value="AT09846P1-RELATED"/>
    <property type="match status" value="1"/>
</dbReference>
<organism evidence="5 6">
    <name type="scientific">Drosophila albomicans</name>
    <name type="common">Fruit fly</name>
    <dbReference type="NCBI Taxonomy" id="7291"/>
    <lineage>
        <taxon>Eukaryota</taxon>
        <taxon>Metazoa</taxon>
        <taxon>Ecdysozoa</taxon>
        <taxon>Arthropoda</taxon>
        <taxon>Hexapoda</taxon>
        <taxon>Insecta</taxon>
        <taxon>Pterygota</taxon>
        <taxon>Neoptera</taxon>
        <taxon>Endopterygota</taxon>
        <taxon>Diptera</taxon>
        <taxon>Brachycera</taxon>
        <taxon>Muscomorpha</taxon>
        <taxon>Ephydroidea</taxon>
        <taxon>Drosophilidae</taxon>
        <taxon>Drosophila</taxon>
    </lineage>
</organism>
<name>A0A9C6SZN3_DROAB</name>
<feature type="domain" description="Single" evidence="4">
    <location>
        <begin position="43"/>
        <end position="113"/>
    </location>
</feature>
<dbReference type="Pfam" id="PF15430">
    <property type="entry name" value="SVWC"/>
    <property type="match status" value="1"/>
</dbReference>
<comment type="subcellular location">
    <subcellularLocation>
        <location evidence="1">Secreted</location>
    </subcellularLocation>
</comment>
<dbReference type="InterPro" id="IPR029277">
    <property type="entry name" value="SVWC_dom"/>
</dbReference>
<keyword evidence="2" id="KW-0964">Secreted</keyword>
<dbReference type="GeneID" id="117563301"/>
<dbReference type="PANTHER" id="PTHR39957:SF1">
    <property type="entry name" value="AT09846P1-RELATED"/>
    <property type="match status" value="1"/>
</dbReference>
<evidence type="ECO:0000256" key="3">
    <source>
        <dbReference type="SAM" id="SignalP"/>
    </source>
</evidence>
<dbReference type="AlphaFoldDB" id="A0A9C6SZN3"/>
<proteinExistence type="predicted"/>
<gene>
    <name evidence="6" type="primary">LOC117563301</name>
</gene>
<feature type="chain" id="PRO_5039313221" evidence="3">
    <location>
        <begin position="28"/>
        <end position="117"/>
    </location>
</feature>
<protein>
    <submittedName>
        <fullName evidence="6">Uncharacterized protein LOC117563301</fullName>
    </submittedName>
</protein>
<evidence type="ECO:0000313" key="6">
    <source>
        <dbReference type="RefSeq" id="XP_051858813.1"/>
    </source>
</evidence>